<protein>
    <submittedName>
        <fullName evidence="1">Type III secretion system chaperone</fullName>
    </submittedName>
</protein>
<gene>
    <name evidence="1" type="ORF">N0K08_04530</name>
</gene>
<dbReference type="EMBL" id="JAODYH010000003">
    <property type="protein sequence ID" value="MCT9809888.1"/>
    <property type="molecule type" value="Genomic_DNA"/>
</dbReference>
<organism evidence="1 2">
    <name type="scientific">Acidovorax bellezanensis</name>
    <dbReference type="NCBI Taxonomy" id="2976702"/>
    <lineage>
        <taxon>Bacteria</taxon>
        <taxon>Pseudomonadati</taxon>
        <taxon>Pseudomonadota</taxon>
        <taxon>Betaproteobacteria</taxon>
        <taxon>Burkholderiales</taxon>
        <taxon>Comamonadaceae</taxon>
        <taxon>Acidovorax</taxon>
    </lineage>
</organism>
<dbReference type="CDD" id="cd16364">
    <property type="entry name" value="T3SC_I-like"/>
    <property type="match status" value="1"/>
</dbReference>
<dbReference type="RefSeq" id="WP_261498858.1">
    <property type="nucleotide sequence ID" value="NZ_JAODYH010000003.1"/>
</dbReference>
<accession>A0ABT2PLA0</accession>
<proteinExistence type="predicted"/>
<name>A0ABT2PLA0_9BURK</name>
<dbReference type="Proteomes" id="UP001525968">
    <property type="component" value="Unassembled WGS sequence"/>
</dbReference>
<evidence type="ECO:0000313" key="1">
    <source>
        <dbReference type="EMBL" id="MCT9809888.1"/>
    </source>
</evidence>
<dbReference type="InterPro" id="IPR010261">
    <property type="entry name" value="Tir_chaperone"/>
</dbReference>
<keyword evidence="2" id="KW-1185">Reference proteome</keyword>
<comment type="caution">
    <text evidence="1">The sequence shown here is derived from an EMBL/GenBank/DDBJ whole genome shotgun (WGS) entry which is preliminary data.</text>
</comment>
<sequence>MHDGINRLLTDFGNALGLDGLSLDDSGYCCLSFDDVLVNIESVGDSSQVLLYSSLGALPEDAGPAVCRQLLEANYFFLGTAGATIGLDGTTGAVAITRVVDVAGMEVLDWEAVIKAFVDAAESCSELFDAAPAADAPVAPPSRFEQFIRG</sequence>
<dbReference type="Pfam" id="PF05932">
    <property type="entry name" value="CesT"/>
    <property type="match status" value="1"/>
</dbReference>
<evidence type="ECO:0000313" key="2">
    <source>
        <dbReference type="Proteomes" id="UP001525968"/>
    </source>
</evidence>
<dbReference type="Gene3D" id="3.30.1460.10">
    <property type="match status" value="1"/>
</dbReference>
<reference evidence="1 2" key="1">
    <citation type="submission" date="2022-09" db="EMBL/GenBank/DDBJ databases">
        <title>Draft genome of isolate Be4.</title>
        <authorList>
            <person name="Sanchez-Castro I."/>
            <person name="Martinez-Rodriguez P."/>
            <person name="Descostes M."/>
            <person name="Merroun M."/>
        </authorList>
    </citation>
    <scope>NUCLEOTIDE SEQUENCE [LARGE SCALE GENOMIC DNA]</scope>
    <source>
        <strain evidence="1 2">Be4</strain>
    </source>
</reference>
<dbReference type="SUPFAM" id="SSF69635">
    <property type="entry name" value="Type III secretory system chaperone-like"/>
    <property type="match status" value="1"/>
</dbReference>